<name>A0AAE0A1Y8_9ROSI</name>
<evidence type="ECO:0008006" key="4">
    <source>
        <dbReference type="Google" id="ProtNLM"/>
    </source>
</evidence>
<evidence type="ECO:0000256" key="1">
    <source>
        <dbReference type="SAM" id="MobiDB-lite"/>
    </source>
</evidence>
<feature type="region of interest" description="Disordered" evidence="1">
    <location>
        <begin position="259"/>
        <end position="281"/>
    </location>
</feature>
<reference evidence="2" key="1">
    <citation type="journal article" date="2023" name="Plant J.">
        <title>Genome sequences and population genomics provide insights into the demographic history, inbreeding, and mutation load of two 'living fossil' tree species of Dipteronia.</title>
        <authorList>
            <person name="Feng Y."/>
            <person name="Comes H.P."/>
            <person name="Chen J."/>
            <person name="Zhu S."/>
            <person name="Lu R."/>
            <person name="Zhang X."/>
            <person name="Li P."/>
            <person name="Qiu J."/>
            <person name="Olsen K.M."/>
            <person name="Qiu Y."/>
        </authorList>
    </citation>
    <scope>NUCLEOTIDE SEQUENCE</scope>
    <source>
        <strain evidence="2">NBL</strain>
    </source>
</reference>
<dbReference type="PANTHER" id="PTHR34427:SF5">
    <property type="entry name" value="DUF4283 DOMAIN-CONTAINING PROTEIN"/>
    <property type="match status" value="1"/>
</dbReference>
<accession>A0AAE0A1Y8</accession>
<dbReference type="AlphaFoldDB" id="A0AAE0A1Y8"/>
<feature type="compositionally biased region" description="Basic and acidic residues" evidence="1">
    <location>
        <begin position="259"/>
        <end position="279"/>
    </location>
</feature>
<sequence length="381" mass="43544">MTLVLDRKTEDRKTEDKKWIEGSAVGVLRDFASVTKVNKRLTDRGFGFSSRYLGGKSVMWSFETEHESESFINSKFFWNYTFITMEKGSSKLISQDSPVWINISGISMSHWNEDFFKKMGNFLGDFLYSEDDTLQRRRLDRGRILIAMPGDQPCPKKVKVVEGSWSCWVAIEMDETPVEFSWLVEVLGLKFETSTEKMTPFPEEDDCLKLVRRDDEQENTVRRVSEDRLKEKGSNSSKFKTTDKTEGEGIEKWAVVRSRKGDRARERKSGKEQVLKPDSKGAASTLGKILDKGKKVFVRSPKSRPTLLSSLNGKLELEKKGVIRYRGEMEVFRSSSSSSSESEKEMGQLRKYGMLRGESSNFKTQGKMINGPAKPIFEEGL</sequence>
<feature type="region of interest" description="Disordered" evidence="1">
    <location>
        <begin position="219"/>
        <end position="245"/>
    </location>
</feature>
<comment type="caution">
    <text evidence="2">The sequence shown here is derived from an EMBL/GenBank/DDBJ whole genome shotgun (WGS) entry which is preliminary data.</text>
</comment>
<dbReference type="PANTHER" id="PTHR34427">
    <property type="entry name" value="DUF4283 DOMAIN PROTEIN"/>
    <property type="match status" value="1"/>
</dbReference>
<dbReference type="EMBL" id="JANJYJ010000007">
    <property type="protein sequence ID" value="KAK3199260.1"/>
    <property type="molecule type" value="Genomic_DNA"/>
</dbReference>
<proteinExistence type="predicted"/>
<gene>
    <name evidence="2" type="ORF">Dsin_022675</name>
</gene>
<dbReference type="Proteomes" id="UP001281410">
    <property type="component" value="Unassembled WGS sequence"/>
</dbReference>
<organism evidence="2 3">
    <name type="scientific">Dipteronia sinensis</name>
    <dbReference type="NCBI Taxonomy" id="43782"/>
    <lineage>
        <taxon>Eukaryota</taxon>
        <taxon>Viridiplantae</taxon>
        <taxon>Streptophyta</taxon>
        <taxon>Embryophyta</taxon>
        <taxon>Tracheophyta</taxon>
        <taxon>Spermatophyta</taxon>
        <taxon>Magnoliopsida</taxon>
        <taxon>eudicotyledons</taxon>
        <taxon>Gunneridae</taxon>
        <taxon>Pentapetalae</taxon>
        <taxon>rosids</taxon>
        <taxon>malvids</taxon>
        <taxon>Sapindales</taxon>
        <taxon>Sapindaceae</taxon>
        <taxon>Hippocastanoideae</taxon>
        <taxon>Acereae</taxon>
        <taxon>Dipteronia</taxon>
    </lineage>
</organism>
<evidence type="ECO:0000313" key="3">
    <source>
        <dbReference type="Proteomes" id="UP001281410"/>
    </source>
</evidence>
<protein>
    <recommendedName>
        <fullName evidence="4">DUF4283 domain-containing protein</fullName>
    </recommendedName>
</protein>
<evidence type="ECO:0000313" key="2">
    <source>
        <dbReference type="EMBL" id="KAK3199260.1"/>
    </source>
</evidence>
<feature type="compositionally biased region" description="Basic and acidic residues" evidence="1">
    <location>
        <begin position="219"/>
        <end position="233"/>
    </location>
</feature>
<feature type="region of interest" description="Disordered" evidence="1">
    <location>
        <begin position="362"/>
        <end position="381"/>
    </location>
</feature>
<keyword evidence="3" id="KW-1185">Reference proteome</keyword>